<dbReference type="Pfam" id="PF12770">
    <property type="entry name" value="CHAT"/>
    <property type="match status" value="1"/>
</dbReference>
<dbReference type="EMBL" id="CALNXJ010000017">
    <property type="protein sequence ID" value="CAH3119713.1"/>
    <property type="molecule type" value="Genomic_DNA"/>
</dbReference>
<comment type="caution">
    <text evidence="5">The sequence shown here is derived from an EMBL/GenBank/DDBJ whole genome shotgun (WGS) entry which is preliminary data.</text>
</comment>
<keyword evidence="6" id="KW-1185">Reference proteome</keyword>
<keyword evidence="2" id="KW-0175">Coiled coil</keyword>
<dbReference type="InterPro" id="IPR011990">
    <property type="entry name" value="TPR-like_helical_dom_sf"/>
</dbReference>
<dbReference type="PANTHER" id="PTHR10098:SF108">
    <property type="entry name" value="TETRATRICOPEPTIDE REPEAT PROTEIN 28"/>
    <property type="match status" value="1"/>
</dbReference>
<proteinExistence type="predicted"/>
<dbReference type="SUPFAM" id="SSF48452">
    <property type="entry name" value="TPR-like"/>
    <property type="match status" value="6"/>
</dbReference>
<evidence type="ECO:0000259" key="4">
    <source>
        <dbReference type="PROSITE" id="PS50888"/>
    </source>
</evidence>
<feature type="region of interest" description="Disordered" evidence="3">
    <location>
        <begin position="501"/>
        <end position="598"/>
    </location>
</feature>
<feature type="compositionally biased region" description="Polar residues" evidence="3">
    <location>
        <begin position="506"/>
        <end position="526"/>
    </location>
</feature>
<feature type="repeat" description="TPR" evidence="1">
    <location>
        <begin position="1723"/>
        <end position="1756"/>
    </location>
</feature>
<feature type="repeat" description="TPR" evidence="1">
    <location>
        <begin position="1803"/>
        <end position="1836"/>
    </location>
</feature>
<feature type="coiled-coil region" evidence="2">
    <location>
        <begin position="120"/>
        <end position="150"/>
    </location>
</feature>
<dbReference type="Pfam" id="PF13181">
    <property type="entry name" value="TPR_8"/>
    <property type="match status" value="1"/>
</dbReference>
<feature type="non-terminal residue" evidence="5">
    <location>
        <position position="2440"/>
    </location>
</feature>
<reference evidence="5 6" key="1">
    <citation type="submission" date="2022-05" db="EMBL/GenBank/DDBJ databases">
        <authorList>
            <consortium name="Genoscope - CEA"/>
            <person name="William W."/>
        </authorList>
    </citation>
    <scope>NUCLEOTIDE SEQUENCE [LARGE SCALE GENOMIC DNA]</scope>
</reference>
<feature type="compositionally biased region" description="Polar residues" evidence="3">
    <location>
        <begin position="540"/>
        <end position="558"/>
    </location>
</feature>
<dbReference type="InterPro" id="IPR024983">
    <property type="entry name" value="CHAT_dom"/>
</dbReference>
<protein>
    <recommendedName>
        <fullName evidence="4">BHLH domain-containing protein</fullName>
    </recommendedName>
</protein>
<dbReference type="SMART" id="SM00028">
    <property type="entry name" value="TPR"/>
    <property type="match status" value="22"/>
</dbReference>
<feature type="repeat" description="TPR" evidence="1">
    <location>
        <begin position="1923"/>
        <end position="1956"/>
    </location>
</feature>
<organism evidence="5 6">
    <name type="scientific">Pocillopora meandrina</name>
    <dbReference type="NCBI Taxonomy" id="46732"/>
    <lineage>
        <taxon>Eukaryota</taxon>
        <taxon>Metazoa</taxon>
        <taxon>Cnidaria</taxon>
        <taxon>Anthozoa</taxon>
        <taxon>Hexacorallia</taxon>
        <taxon>Scleractinia</taxon>
        <taxon>Astrocoeniina</taxon>
        <taxon>Pocilloporidae</taxon>
        <taxon>Pocillopora</taxon>
    </lineage>
</organism>
<dbReference type="SMART" id="SM00353">
    <property type="entry name" value="HLH"/>
    <property type="match status" value="1"/>
</dbReference>
<dbReference type="Proteomes" id="UP001159428">
    <property type="component" value="Unassembled WGS sequence"/>
</dbReference>
<feature type="domain" description="BHLH" evidence="4">
    <location>
        <begin position="72"/>
        <end position="123"/>
    </location>
</feature>
<name>A0AAU9WN11_9CNID</name>
<evidence type="ECO:0000256" key="3">
    <source>
        <dbReference type="SAM" id="MobiDB-lite"/>
    </source>
</evidence>
<dbReference type="Pfam" id="PF13424">
    <property type="entry name" value="TPR_12"/>
    <property type="match status" value="9"/>
</dbReference>
<dbReference type="PROSITE" id="PS50293">
    <property type="entry name" value="TPR_REGION"/>
    <property type="match status" value="1"/>
</dbReference>
<evidence type="ECO:0000256" key="2">
    <source>
        <dbReference type="SAM" id="Coils"/>
    </source>
</evidence>
<dbReference type="InterPro" id="IPR036638">
    <property type="entry name" value="HLH_DNA-bd_sf"/>
</dbReference>
<sequence>MYDYAPHLKLFLFVVTTANGMVQKNLAILQNTTKPIPASVFSYRFASPTSNQTPYYVSSDIVLSGGIAQQTRRRIVHNEVERRRKGKINNWILRLASVVPQCSWGKQSKNIVLEKTVDYINDVKTQLKELNDLQQREQKLAQENELLKTRLGTVTKENKQLRDLLKKNDIVLPGNFPSTPNALSASEAVTSGTADTPVTVSAEAPNIAELSTMAASNPLHVSAQTVTNYVVPSVSTTTAAVMNQLPITSIAISCPAREQSRRESVACLVPFTMTTNPISLTTTTTSVVSPILSTSVVQASAMSVNAQISGHNHYQPLLGQVTTTSVCQHSPSIPTQPALNHVQGNLSSLPNPNPISNAPVTQFTTNLGYPLTQQALQTVSTSSQVFQPQAGYSQHSVAAIMKVALQPGTSVSPISVVNAVPLVATSSGHNTSAILNLPPAVINSTTAVPSAIVVPSSVPMTLPVSNNLATAHSGVVNTVESQTSSLPTIYVTAAPRQTAAVAKVNSKGNSSRLKTSNDTSKGQTGNKTKKSGPANKNPKKSTSSSRTQNAKRNSQIKAPSNGGKTGSFTNKRATEHLTDSSEAPVAKRNNACGSQESQGNISICQPQQEIMTIHTFNVNALIPGIASQASVPTSTIATVVPNRTDCGGIGKTTNQVSSLGMSQSVQVPRLSHSIASLAGLPRSMGLSQTSSDLQQHQHVPQLGSAGSLSFSAESLLASSEVVLPNIPHITTTSVNSENNPSHPSGLNMAMSSSMHSTPSDQNHTQGFSNYSAETLIGGNDLMSDSVMSQESQLHTRPSRTTYSDFSAESLIGSSDLNSGLSYAIDNLISSRSDANYNSTAMVSVNPNLLHSVKANVGQETGANHLRTMANIADLGEQKTTLCSSQPTVMYNNPLPNSTYGIAATNSSPQFTYVHNSSQRRSTDSVTPQHQTVNVTNNVSVAPSTSFLKHSVDSITSSLYAVSNAGSSFSVGSNTVSGNSFPGSGSFGVESLTGNQLSFVAIPVTRKNIIMICACCLTSEDSSEDPYTETAPATSIEINERTKEASEYEELAMVFCSRGETAEAREYFEKALAIKIEIGDSESTAMYYVNLGTVCRFIGEYAEAKEYYEKALSIATEIGDKEVEALCYRNLGTVCFFLRKCVEAKEHTEKALAIRIEIGDRSGESADYANLGMIHKSLEEYVRAKVCLQKALEIKIEIGDRKGEATDCGNLGTVFSSLGDQVKAQEYFQKALAIVIEVGDESGEATVCENLSAVLCLLSEYAKAKKYQEKALGIRIKIGDRDGEARNYGTLGIVCRSLGELTKAKDYLVKAIAIRIETGDRKGEATDYANLATVAWSLGEYDKAKENIEQALVISTEIGDREGESSYYLFLGTACRSRGEYISAKEFFEKGLALSREIGDKKGEATNSGNLGGVFFWLGEYVKAKEYLEKSLVIRIETGDKTGEASDCGNLGTVFWWLKDYVKAKDYLLKSVAIRIETGDRRGEASDNRKLGTVCRSLGEYVEAKEFHEKALSIGTEIGDRNEKASDFSGIAGASSRHFEAEEYCDKPLAIKTETNGRGEEASDYESLGNLNCLLSEFAKAEECFEKAIAIRVEIGDREGEASNYGNLGTVFETLGNYVKAKEYQEKALAVMIEIGDKSGEATAYGNLATVLWSISDYKMAKEYQEKALAIRIEIGDRKGEAARIDYGNLATVYTSLGDYVKAREYLQKALAIRIEIGDRKGEASDYGNLGTVFHSLGEYAEAKEYIDKALAIKTNIGDRRGEASDYGNLGKVYISLGDYVKAREYLQKALAIRIEIGDRKGEASDYGNLGTVFHSLGEYVKAKRYLNKALAIRTDIGDKRGETSDYENLGTVFNSLGDYAKAKEYFQKALAITIEIGDRSGEAFCYGNLGTVYHSLGDILKAQDYCKNALAIRIEIGDREGQTADYINLGNIFRSLGDFKVAEECLEKGLSISRDVGCSRAEMKIHLGYALLQLSQDRLQDSLLSLHQCIEKYEMLRKHLGMNDQFKTSILEVSGAIPYAMFSVLLSVNGNPRDALYVEELGRARGLAELMTEKYSVETHTSADRQSWSGIENIMREETNSACLYISYFQNFVHLWVLKASGAIHFKRVSADKVFVQLGFAAGLTVSQFLTNSSFRQIGVLPAKDCEDRSLNVGEPQSISFKQENSTALRLMEEDDENFTEENTSLSLCYKIFVAPVVDLLEESEVIIVPHRSLCKVPFAALSVEGTFLSETHRIRTIPSLTTLKLIQDSPVHYHSQTNALIVGDPKVGWVMFKGGIQYITSLPNARKEAEMIGRLMGVKPLLGEQATKQAVIEKIISVSLIHFAAHGDAERGEIALSPIRNPDSPDITPQEEDYLLTMAEISQVKVRAKLVVLSCCHSGSGQIKAEGIIGIARAFLGSGARSVLVALWAISDTATEQLMNRFYEHLARGDSASECLYQA</sequence>
<feature type="repeat" description="TPR" evidence="1">
    <location>
        <begin position="1843"/>
        <end position="1876"/>
    </location>
</feature>
<keyword evidence="1" id="KW-0802">TPR repeat</keyword>
<dbReference type="Pfam" id="PF00010">
    <property type="entry name" value="HLH"/>
    <property type="match status" value="1"/>
</dbReference>
<evidence type="ECO:0000256" key="1">
    <source>
        <dbReference type="PROSITE-ProRule" id="PRU00339"/>
    </source>
</evidence>
<evidence type="ECO:0000313" key="6">
    <source>
        <dbReference type="Proteomes" id="UP001159428"/>
    </source>
</evidence>
<dbReference type="PROSITE" id="PS50005">
    <property type="entry name" value="TPR"/>
    <property type="match status" value="7"/>
</dbReference>
<dbReference type="PROSITE" id="PS50888">
    <property type="entry name" value="BHLH"/>
    <property type="match status" value="1"/>
</dbReference>
<dbReference type="InterPro" id="IPR011598">
    <property type="entry name" value="bHLH_dom"/>
</dbReference>
<feature type="repeat" description="TPR" evidence="1">
    <location>
        <begin position="1763"/>
        <end position="1796"/>
    </location>
</feature>
<feature type="repeat" description="TPR" evidence="1">
    <location>
        <begin position="1044"/>
        <end position="1077"/>
    </location>
</feature>
<accession>A0AAU9WN11</accession>
<dbReference type="Gene3D" id="1.25.40.10">
    <property type="entry name" value="Tetratricopeptide repeat domain"/>
    <property type="match status" value="6"/>
</dbReference>
<dbReference type="GO" id="GO:0046983">
    <property type="term" value="F:protein dimerization activity"/>
    <property type="evidence" value="ECO:0007669"/>
    <property type="project" value="InterPro"/>
</dbReference>
<dbReference type="InterPro" id="IPR019734">
    <property type="entry name" value="TPR_rpt"/>
</dbReference>
<dbReference type="PANTHER" id="PTHR10098">
    <property type="entry name" value="RAPSYN-RELATED"/>
    <property type="match status" value="1"/>
</dbReference>
<dbReference type="Gene3D" id="4.10.280.10">
    <property type="entry name" value="Helix-loop-helix DNA-binding domain"/>
    <property type="match status" value="1"/>
</dbReference>
<feature type="repeat" description="TPR" evidence="1">
    <location>
        <begin position="1084"/>
        <end position="1117"/>
    </location>
</feature>
<dbReference type="CDD" id="cd11396">
    <property type="entry name" value="bHLHzip_USF"/>
    <property type="match status" value="1"/>
</dbReference>
<evidence type="ECO:0000313" key="5">
    <source>
        <dbReference type="EMBL" id="CAH3119713.1"/>
    </source>
</evidence>
<gene>
    <name evidence="5" type="ORF">PMEA_00008427</name>
</gene>
<dbReference type="SUPFAM" id="SSF47459">
    <property type="entry name" value="HLH, helix-loop-helix DNA-binding domain"/>
    <property type="match status" value="1"/>
</dbReference>